<proteinExistence type="predicted"/>
<dbReference type="Proteomes" id="UP000609874">
    <property type="component" value="Unassembled WGS sequence"/>
</dbReference>
<dbReference type="SUPFAM" id="SSF54427">
    <property type="entry name" value="NTF2-like"/>
    <property type="match status" value="1"/>
</dbReference>
<comment type="caution">
    <text evidence="2">The sequence shown here is derived from an EMBL/GenBank/DDBJ whole genome shotgun (WGS) entry which is preliminary data.</text>
</comment>
<evidence type="ECO:0000313" key="3">
    <source>
        <dbReference type="Proteomes" id="UP000609874"/>
    </source>
</evidence>
<dbReference type="Gene3D" id="3.10.450.50">
    <property type="match status" value="1"/>
</dbReference>
<keyword evidence="3" id="KW-1185">Reference proteome</keyword>
<reference evidence="2 3" key="1">
    <citation type="submission" date="2020-08" db="EMBL/GenBank/DDBJ databases">
        <title>A Genomic Blueprint of the Chicken Gut Microbiome.</title>
        <authorList>
            <person name="Gilroy R."/>
            <person name="Ravi A."/>
            <person name="Getino M."/>
            <person name="Pursley I."/>
            <person name="Horton D.L."/>
            <person name="Alikhan N.-F."/>
            <person name="Baker D."/>
            <person name="Gharbi K."/>
            <person name="Hall N."/>
            <person name="Watson M."/>
            <person name="Adriaenssens E.M."/>
            <person name="Foster-Nyarko E."/>
            <person name="Jarju S."/>
            <person name="Secka A."/>
            <person name="Antonio M."/>
            <person name="Oren A."/>
            <person name="Chaudhuri R."/>
            <person name="La Ragione R.M."/>
            <person name="Hildebrand F."/>
            <person name="Pallen M.J."/>
        </authorList>
    </citation>
    <scope>NUCLEOTIDE SEQUENCE [LARGE SCALE GENOMIC DNA]</scope>
    <source>
        <strain evidence="2 3">Sa2CUA1</strain>
    </source>
</reference>
<dbReference type="Pfam" id="PF12680">
    <property type="entry name" value="SnoaL_2"/>
    <property type="match status" value="1"/>
</dbReference>
<dbReference type="InterPro" id="IPR037401">
    <property type="entry name" value="SnoaL-like"/>
</dbReference>
<feature type="domain" description="SnoaL-like" evidence="1">
    <location>
        <begin position="2"/>
        <end position="97"/>
    </location>
</feature>
<protein>
    <submittedName>
        <fullName evidence="2">Nuclear transport factor 2 family protein</fullName>
    </submittedName>
</protein>
<evidence type="ECO:0000313" key="2">
    <source>
        <dbReference type="EMBL" id="MBD7994622.1"/>
    </source>
</evidence>
<dbReference type="EMBL" id="JACSQD010000002">
    <property type="protein sequence ID" value="MBD7994622.1"/>
    <property type="molecule type" value="Genomic_DNA"/>
</dbReference>
<sequence length="106" mass="11465">MDGFRRSDHQAILACLTDDVVWRIHGARTTRGKAEFDAEIGAPGFEGSPDLSIERLISSGDTTVITGSGHSSHQSVVGPIHFNYCDVLTFRDGLISEVDSYMVAVP</sequence>
<gene>
    <name evidence="2" type="ORF">H9639_04860</name>
</gene>
<evidence type="ECO:0000259" key="1">
    <source>
        <dbReference type="Pfam" id="PF12680"/>
    </source>
</evidence>
<name>A0ABR8UQH8_9MICC</name>
<accession>A0ABR8UQH8</accession>
<organism evidence="2 3">
    <name type="scientific">Arthrobacter gallicola</name>
    <dbReference type="NCBI Taxonomy" id="2762225"/>
    <lineage>
        <taxon>Bacteria</taxon>
        <taxon>Bacillati</taxon>
        <taxon>Actinomycetota</taxon>
        <taxon>Actinomycetes</taxon>
        <taxon>Micrococcales</taxon>
        <taxon>Micrococcaceae</taxon>
        <taxon>Arthrobacter</taxon>
    </lineage>
</organism>
<dbReference type="InterPro" id="IPR032710">
    <property type="entry name" value="NTF2-like_dom_sf"/>
</dbReference>